<sequence>MTTPAPADALRTLPDSAWDDTGPTRHVEHLVEGGHVLHFPHLAFALQPGEARFLDPAWSDGKSKNISLRGQNELRGAQGPAEDLAALQAMIRRFAAQAQQLVDRLFPHYRGKLRAGNASLRPFAVEGRESSWRKDDTRLHVDAFPSNPTQGVRLLRVFTNLNAAGKPRVWRVGEPFADFAAHFAPRLRPAAPGTAWLLHKLHITKSRRSAYDHAMLQLHDLAKSDAAYQRSAPQAAVDFAPGATWVVFSDQVLHAVMAGQHMMEQTFYLDVADQLVPDTAPLRVLERHFGKRLLLTA</sequence>
<name>E6PVY1_9ZZZZ</name>
<evidence type="ECO:0000313" key="1">
    <source>
        <dbReference type="EMBL" id="CBH99088.1"/>
    </source>
</evidence>
<organism evidence="1">
    <name type="scientific">mine drainage metagenome</name>
    <dbReference type="NCBI Taxonomy" id="410659"/>
    <lineage>
        <taxon>unclassified sequences</taxon>
        <taxon>metagenomes</taxon>
        <taxon>ecological metagenomes</taxon>
    </lineage>
</organism>
<dbReference type="AlphaFoldDB" id="E6PVY1"/>
<dbReference type="InterPro" id="IPR021266">
    <property type="entry name" value="Kdo_hydroxlase"/>
</dbReference>
<dbReference type="EMBL" id="CABM01000065">
    <property type="protein sequence ID" value="CBH99088.1"/>
    <property type="molecule type" value="Genomic_DNA"/>
</dbReference>
<gene>
    <name evidence="1" type="ORF">CARN2_0262</name>
</gene>
<reference evidence="1" key="1">
    <citation type="submission" date="2009-10" db="EMBL/GenBank/DDBJ databases">
        <title>Diversity of trophic interactions inside an arsenic-rich microbial ecosystem.</title>
        <authorList>
            <person name="Bertin P.N."/>
            <person name="Heinrich-Salmeron A."/>
            <person name="Pelletier E."/>
            <person name="Goulhen-Chollet F."/>
            <person name="Arsene-Ploetze F."/>
            <person name="Gallien S."/>
            <person name="Calteau A."/>
            <person name="Vallenet D."/>
            <person name="Casiot C."/>
            <person name="Chane-Woon-Ming B."/>
            <person name="Giloteaux L."/>
            <person name="Barakat M."/>
            <person name="Bonnefoy V."/>
            <person name="Bruneel O."/>
            <person name="Chandler M."/>
            <person name="Cleiss J."/>
            <person name="Duran R."/>
            <person name="Elbaz-Poulichet F."/>
            <person name="Fonknechten N."/>
            <person name="Lauga B."/>
            <person name="Mornico D."/>
            <person name="Ortet P."/>
            <person name="Schaeffer C."/>
            <person name="Siguier P."/>
            <person name="Alexander Thil Smith A."/>
            <person name="Van Dorsselaer A."/>
            <person name="Weissenbach J."/>
            <person name="Medigue C."/>
            <person name="Le Paslier D."/>
        </authorList>
    </citation>
    <scope>NUCLEOTIDE SEQUENCE</scope>
</reference>
<protein>
    <recommendedName>
        <fullName evidence="2">3-deoxy-D-manno-oct-2-ulosonic acid (Kdo) hydroxylase</fullName>
    </recommendedName>
</protein>
<evidence type="ECO:0008006" key="2">
    <source>
        <dbReference type="Google" id="ProtNLM"/>
    </source>
</evidence>
<comment type="caution">
    <text evidence="1">The sequence shown here is derived from an EMBL/GenBank/DDBJ whole genome shotgun (WGS) entry which is preliminary data.</text>
</comment>
<dbReference type="Pfam" id="PF11004">
    <property type="entry name" value="Kdo_hydroxy"/>
    <property type="match status" value="1"/>
</dbReference>
<accession>E6PVY1</accession>
<proteinExistence type="predicted"/>